<evidence type="ECO:0000256" key="2">
    <source>
        <dbReference type="ARBA" id="ARBA00022840"/>
    </source>
</evidence>
<dbReference type="InterPro" id="IPR029047">
    <property type="entry name" value="HSP70_peptide-bd_sf"/>
</dbReference>
<dbReference type="SUPFAM" id="SSF100934">
    <property type="entry name" value="Heat shock protein 70kD (HSP70), C-terminal subdomain"/>
    <property type="match status" value="1"/>
</dbReference>
<dbReference type="InterPro" id="IPR029048">
    <property type="entry name" value="HSP70_C_sf"/>
</dbReference>
<gene>
    <name evidence="4" type="ORF">THOM_1867</name>
</gene>
<feature type="compositionally biased region" description="Basic and acidic residues" evidence="3">
    <location>
        <begin position="39"/>
        <end position="58"/>
    </location>
</feature>
<evidence type="ECO:0000256" key="1">
    <source>
        <dbReference type="ARBA" id="ARBA00022741"/>
    </source>
</evidence>
<organism evidence="4 5">
    <name type="scientific">Trachipleistophora hominis</name>
    <name type="common">Microsporidian parasite</name>
    <dbReference type="NCBI Taxonomy" id="72359"/>
    <lineage>
        <taxon>Eukaryota</taxon>
        <taxon>Fungi</taxon>
        <taxon>Fungi incertae sedis</taxon>
        <taxon>Microsporidia</taxon>
        <taxon>Pleistophoridae</taxon>
        <taxon>Trachipleistophora</taxon>
    </lineage>
</organism>
<dbReference type="GO" id="GO:0005524">
    <property type="term" value="F:ATP binding"/>
    <property type="evidence" value="ECO:0007669"/>
    <property type="project" value="UniProtKB-KW"/>
</dbReference>
<dbReference type="VEuPathDB" id="MicrosporidiaDB:THOM_1867"/>
<keyword evidence="1" id="KW-0547">Nucleotide-binding</keyword>
<feature type="compositionally biased region" description="Polar residues" evidence="3">
    <location>
        <begin position="24"/>
        <end position="36"/>
    </location>
</feature>
<feature type="region of interest" description="Disordered" evidence="3">
    <location>
        <begin position="12"/>
        <end position="58"/>
    </location>
</feature>
<evidence type="ECO:0000313" key="5">
    <source>
        <dbReference type="Proteomes" id="UP000011185"/>
    </source>
</evidence>
<sequence>VMWTTTAFWLSPAREKGSNKSEKLTVSNSNRKTTPEQLEEMHKKHKEFEEADRKKKENVSAKIEYEAMLYQLNEKVGEVPDQNVKSNLESSLKQHQEWLDTHPNADKEEYMNKKNELMGLLQQVAGSAQGAPGGFDASNFGGAPPHGASEPKVDEVD</sequence>
<dbReference type="SUPFAM" id="SSF100920">
    <property type="entry name" value="Heat shock protein 70kD (HSP70), peptide-binding domain"/>
    <property type="match status" value="1"/>
</dbReference>
<dbReference type="Proteomes" id="UP000011185">
    <property type="component" value="Unassembled WGS sequence"/>
</dbReference>
<dbReference type="EMBL" id="JH993983">
    <property type="protein sequence ID" value="ELQ75190.1"/>
    <property type="molecule type" value="Genomic_DNA"/>
</dbReference>
<dbReference type="OrthoDB" id="2401965at2759"/>
<proteinExistence type="predicted"/>
<reference evidence="4 5" key="1">
    <citation type="journal article" date="2012" name="PLoS Pathog.">
        <title>The genome of the obligate intracellular parasite Trachipleistophora hominis: new insights into microsporidian genome dynamics and reductive evolution.</title>
        <authorList>
            <person name="Heinz E."/>
            <person name="Williams T.A."/>
            <person name="Nakjang S."/>
            <person name="Noel C.J."/>
            <person name="Swan D.C."/>
            <person name="Goldberg A.V."/>
            <person name="Harris S.R."/>
            <person name="Weinmaier T."/>
            <person name="Markert S."/>
            <person name="Becher D."/>
            <person name="Bernhardt J."/>
            <person name="Dagan T."/>
            <person name="Hacker C."/>
            <person name="Lucocq J.M."/>
            <person name="Schweder T."/>
            <person name="Rattei T."/>
            <person name="Hall N."/>
            <person name="Hirt R.P."/>
            <person name="Embley T.M."/>
        </authorList>
    </citation>
    <scope>NUCLEOTIDE SEQUENCE [LARGE SCALE GENOMIC DNA]</scope>
</reference>
<keyword evidence="2" id="KW-0067">ATP-binding</keyword>
<dbReference type="GO" id="GO:0140662">
    <property type="term" value="F:ATP-dependent protein folding chaperone"/>
    <property type="evidence" value="ECO:0007669"/>
    <property type="project" value="InterPro"/>
</dbReference>
<dbReference type="Pfam" id="PF00012">
    <property type="entry name" value="HSP70"/>
    <property type="match status" value="1"/>
</dbReference>
<dbReference type="InParanoid" id="L7JV76"/>
<feature type="non-terminal residue" evidence="4">
    <location>
        <position position="1"/>
    </location>
</feature>
<dbReference type="AlphaFoldDB" id="L7JV76"/>
<dbReference type="InterPro" id="IPR013126">
    <property type="entry name" value="Hsp_70_fam"/>
</dbReference>
<evidence type="ECO:0000256" key="3">
    <source>
        <dbReference type="SAM" id="MobiDB-lite"/>
    </source>
</evidence>
<keyword evidence="5" id="KW-1185">Reference proteome</keyword>
<keyword evidence="4" id="KW-0346">Stress response</keyword>
<accession>L7JV76</accession>
<feature type="region of interest" description="Disordered" evidence="3">
    <location>
        <begin position="125"/>
        <end position="157"/>
    </location>
</feature>
<name>L7JV76_TRAHO</name>
<protein>
    <submittedName>
        <fullName evidence="4">Putative Heat shock protein 70 protein</fullName>
    </submittedName>
</protein>
<evidence type="ECO:0000313" key="4">
    <source>
        <dbReference type="EMBL" id="ELQ75190.1"/>
    </source>
</evidence>
<feature type="compositionally biased region" description="Basic and acidic residues" evidence="3">
    <location>
        <begin position="13"/>
        <end position="23"/>
    </location>
</feature>
<dbReference type="HOGENOM" id="CLU_1682195_0_0_1"/>
<dbReference type="Gene3D" id="2.60.34.10">
    <property type="entry name" value="Substrate Binding Domain Of DNAk, Chain A, domain 1"/>
    <property type="match status" value="1"/>
</dbReference>
<dbReference type="STRING" id="72359.L7JV76"/>
<dbReference type="Gene3D" id="1.20.1270.10">
    <property type="match status" value="1"/>
</dbReference>